<gene>
    <name evidence="2" type="ORF">QMA06_07290</name>
</gene>
<protein>
    <submittedName>
        <fullName evidence="2">Carboxypeptidase-like regulatory domain-containing protein</fullName>
    </submittedName>
</protein>
<sequence>MKNQFHLDITTPCSENFDQFSPTSNGGFCGSCEKEVIDFSVMTTEDIITFFKTKATQNTCGRFNNNQLKTYNVESKKNKRIGFITTIGLTCLAFFSSFTAQAQDTVKAIAQKNNKSEIKASKFVKNIVVKGNVTENNMPLPGANVVLEGTTIGVATDFDGNFEFPEKLKIGDILIISYIGMESQKIVIENKDADLNIALNIDMKADACIIMGKVAVKDVYKSKRN</sequence>
<name>A0ABT7ZUN8_9FLAO</name>
<organism evidence="2 3">
    <name type="scientific">Winogradskyella bathintestinalis</name>
    <dbReference type="NCBI Taxonomy" id="3035208"/>
    <lineage>
        <taxon>Bacteria</taxon>
        <taxon>Pseudomonadati</taxon>
        <taxon>Bacteroidota</taxon>
        <taxon>Flavobacteriia</taxon>
        <taxon>Flavobacteriales</taxon>
        <taxon>Flavobacteriaceae</taxon>
        <taxon>Winogradskyella</taxon>
    </lineage>
</organism>
<keyword evidence="1" id="KW-1133">Transmembrane helix</keyword>
<dbReference type="Proteomes" id="UP001231197">
    <property type="component" value="Unassembled WGS sequence"/>
</dbReference>
<keyword evidence="1" id="KW-0812">Transmembrane</keyword>
<dbReference type="EMBL" id="JASDDK010000002">
    <property type="protein sequence ID" value="MDN3492519.1"/>
    <property type="molecule type" value="Genomic_DNA"/>
</dbReference>
<evidence type="ECO:0000256" key="1">
    <source>
        <dbReference type="SAM" id="Phobius"/>
    </source>
</evidence>
<keyword evidence="3" id="KW-1185">Reference proteome</keyword>
<reference evidence="2 3" key="1">
    <citation type="journal article" date="2023" name="Int. J. Syst. Evol. Microbiol.">
        <title>Winogradskyella bathintestinalis sp. nov., isolated from the intestine of the deep-sea loosejaw dragonfish, Malacosteus niger.</title>
        <authorList>
            <person name="Uniacke-Lowe S."/>
            <person name="Johnson C.N."/>
            <person name="Stanton C."/>
            <person name="Hill C."/>
            <person name="Ross P."/>
        </authorList>
    </citation>
    <scope>NUCLEOTIDE SEQUENCE [LARGE SCALE GENOMIC DNA]</scope>
    <source>
        <strain evidence="2 3">APC 3343</strain>
    </source>
</reference>
<dbReference type="SUPFAM" id="SSF49464">
    <property type="entry name" value="Carboxypeptidase regulatory domain-like"/>
    <property type="match status" value="1"/>
</dbReference>
<comment type="caution">
    <text evidence="2">The sequence shown here is derived from an EMBL/GenBank/DDBJ whole genome shotgun (WGS) entry which is preliminary data.</text>
</comment>
<evidence type="ECO:0000313" key="3">
    <source>
        <dbReference type="Proteomes" id="UP001231197"/>
    </source>
</evidence>
<dbReference type="Pfam" id="PF13715">
    <property type="entry name" value="CarbopepD_reg_2"/>
    <property type="match status" value="1"/>
</dbReference>
<dbReference type="Gene3D" id="2.60.40.1120">
    <property type="entry name" value="Carboxypeptidase-like, regulatory domain"/>
    <property type="match status" value="1"/>
</dbReference>
<dbReference type="InterPro" id="IPR008969">
    <property type="entry name" value="CarboxyPept-like_regulatory"/>
</dbReference>
<evidence type="ECO:0000313" key="2">
    <source>
        <dbReference type="EMBL" id="MDN3492519.1"/>
    </source>
</evidence>
<feature type="transmembrane region" description="Helical" evidence="1">
    <location>
        <begin position="81"/>
        <end position="100"/>
    </location>
</feature>
<accession>A0ABT7ZUN8</accession>
<keyword evidence="1" id="KW-0472">Membrane</keyword>
<dbReference type="RefSeq" id="WP_290206210.1">
    <property type="nucleotide sequence ID" value="NZ_JASDDK010000002.1"/>
</dbReference>
<proteinExistence type="predicted"/>